<evidence type="ECO:0000256" key="5">
    <source>
        <dbReference type="ARBA" id="ARBA00022679"/>
    </source>
</evidence>
<comment type="subcellular location">
    <subcellularLocation>
        <location evidence="14">Endoplasmic reticulum membrane</location>
        <topology evidence="14">Multi-pass membrane protein</topology>
    </subcellularLocation>
    <subcellularLocation>
        <location evidence="14">Mitochondrion membrane</location>
        <topology evidence="14">Multi-pass membrane protein</topology>
    </subcellularLocation>
</comment>
<feature type="topological domain" description="Lumenal" evidence="14">
    <location>
        <begin position="215"/>
        <end position="257"/>
    </location>
</feature>
<comment type="similarity">
    <text evidence="14">Belongs to the class VI-like SAM-binding methyltransferase superfamily. PEMT/PEM2 methyltransferase family.</text>
</comment>
<evidence type="ECO:0000256" key="6">
    <source>
        <dbReference type="ARBA" id="ARBA00022691"/>
    </source>
</evidence>
<keyword evidence="5 14" id="KW-0808">Transferase</keyword>
<feature type="binding site" evidence="14">
    <location>
        <begin position="280"/>
        <end position="281"/>
    </location>
    <ligand>
        <name>S-adenosyl-L-methionine</name>
        <dbReference type="ChEBI" id="CHEBI:59789"/>
    </ligand>
</feature>
<dbReference type="EC" id="2.1.1.17" evidence="14"/>
<evidence type="ECO:0000256" key="4">
    <source>
        <dbReference type="ARBA" id="ARBA00022603"/>
    </source>
</evidence>
<evidence type="ECO:0000313" key="17">
    <source>
        <dbReference type="Proteomes" id="UP000012073"/>
    </source>
</evidence>
<dbReference type="InterPro" id="IPR024960">
    <property type="entry name" value="PEMT/MFAP"/>
</dbReference>
<dbReference type="OrthoDB" id="3641at2759"/>
<name>R7Q789_CHOCR</name>
<dbReference type="GeneID" id="17321919"/>
<dbReference type="GO" id="GO:0006656">
    <property type="term" value="P:phosphatidylcholine biosynthetic process"/>
    <property type="evidence" value="ECO:0007669"/>
    <property type="project" value="UniProtKB-UniRule"/>
</dbReference>
<evidence type="ECO:0000256" key="10">
    <source>
        <dbReference type="ARBA" id="ARBA00023098"/>
    </source>
</evidence>
<dbReference type="Gramene" id="CDF34397">
    <property type="protein sequence ID" value="CDF34397"/>
    <property type="gene ID" value="CHC_T00008258001"/>
</dbReference>
<dbReference type="GO" id="GO:0005789">
    <property type="term" value="C:endoplasmic reticulum membrane"/>
    <property type="evidence" value="ECO:0007669"/>
    <property type="project" value="UniProtKB-SubCell"/>
</dbReference>
<feature type="topological domain" description="Lumenal" evidence="14">
    <location>
        <begin position="1"/>
        <end position="112"/>
    </location>
</feature>
<dbReference type="KEGG" id="ccp:CHC_T00008258001"/>
<feature type="topological domain" description="Cytoplasmic" evidence="14">
    <location>
        <begin position="279"/>
        <end position="303"/>
    </location>
</feature>
<evidence type="ECO:0000256" key="8">
    <source>
        <dbReference type="ARBA" id="ARBA00022824"/>
    </source>
</evidence>
<dbReference type="EC" id="2.1.1.71" evidence="14"/>
<dbReference type="STRING" id="2769.R7Q789"/>
<keyword evidence="7 14" id="KW-0812">Transmembrane</keyword>
<dbReference type="InterPro" id="IPR007318">
    <property type="entry name" value="Phopholipid_MeTrfase"/>
</dbReference>
<accession>R7Q789</accession>
<dbReference type="GO" id="GO:0031966">
    <property type="term" value="C:mitochondrial membrane"/>
    <property type="evidence" value="ECO:0007669"/>
    <property type="project" value="UniProtKB-SubCell"/>
</dbReference>
<dbReference type="GO" id="GO:0032259">
    <property type="term" value="P:methylation"/>
    <property type="evidence" value="ECO:0007669"/>
    <property type="project" value="UniProtKB-KW"/>
</dbReference>
<keyword evidence="13 14" id="KW-1208">Phospholipid metabolism</keyword>
<dbReference type="UniPathway" id="UPA00753"/>
<keyword evidence="4 14" id="KW-0489">Methyltransferase</keyword>
<dbReference type="Gene3D" id="1.20.120.1630">
    <property type="match status" value="1"/>
</dbReference>
<evidence type="ECO:0000256" key="11">
    <source>
        <dbReference type="ARBA" id="ARBA00023136"/>
    </source>
</evidence>
<evidence type="ECO:0000256" key="7">
    <source>
        <dbReference type="ARBA" id="ARBA00022692"/>
    </source>
</evidence>
<proteinExistence type="inferred from homology"/>
<keyword evidence="9 14" id="KW-1133">Transmembrane helix</keyword>
<dbReference type="Proteomes" id="UP000012073">
    <property type="component" value="Unassembled WGS sequence"/>
</dbReference>
<dbReference type="HAMAP" id="MF_03216">
    <property type="entry name" value="PLMT"/>
    <property type="match status" value="1"/>
</dbReference>
<feature type="topological domain" description="Lumenal" evidence="14">
    <location>
        <begin position="134"/>
        <end position="145"/>
    </location>
</feature>
<keyword evidence="6 14" id="KW-0949">S-adenosyl-L-methionine</keyword>
<reference evidence="17" key="1">
    <citation type="journal article" date="2013" name="Proc. Natl. Acad. Sci. U.S.A.">
        <title>Genome structure and metabolic features in the red seaweed Chondrus crispus shed light on evolution of the Archaeplastida.</title>
        <authorList>
            <person name="Collen J."/>
            <person name="Porcel B."/>
            <person name="Carre W."/>
            <person name="Ball S.G."/>
            <person name="Chaparro C."/>
            <person name="Tonon T."/>
            <person name="Barbeyron T."/>
            <person name="Michel G."/>
            <person name="Noel B."/>
            <person name="Valentin K."/>
            <person name="Elias M."/>
            <person name="Artiguenave F."/>
            <person name="Arun A."/>
            <person name="Aury J.M."/>
            <person name="Barbosa-Neto J.F."/>
            <person name="Bothwell J.H."/>
            <person name="Bouget F.Y."/>
            <person name="Brillet L."/>
            <person name="Cabello-Hurtado F."/>
            <person name="Capella-Gutierrez S."/>
            <person name="Charrier B."/>
            <person name="Cladiere L."/>
            <person name="Cock J.M."/>
            <person name="Coelho S.M."/>
            <person name="Colleoni C."/>
            <person name="Czjzek M."/>
            <person name="Da Silva C."/>
            <person name="Delage L."/>
            <person name="Denoeud F."/>
            <person name="Deschamps P."/>
            <person name="Dittami S.M."/>
            <person name="Gabaldon T."/>
            <person name="Gachon C.M."/>
            <person name="Groisillier A."/>
            <person name="Herve C."/>
            <person name="Jabbari K."/>
            <person name="Katinka M."/>
            <person name="Kloareg B."/>
            <person name="Kowalczyk N."/>
            <person name="Labadie K."/>
            <person name="Leblanc C."/>
            <person name="Lopez P.J."/>
            <person name="McLachlan D.H."/>
            <person name="Meslet-Cladiere L."/>
            <person name="Moustafa A."/>
            <person name="Nehr Z."/>
            <person name="Nyvall Collen P."/>
            <person name="Panaud O."/>
            <person name="Partensky F."/>
            <person name="Poulain J."/>
            <person name="Rensing S.A."/>
            <person name="Rousvoal S."/>
            <person name="Samson G."/>
            <person name="Symeonidi A."/>
            <person name="Weissenbach J."/>
            <person name="Zambounis A."/>
            <person name="Wincker P."/>
            <person name="Boyen C."/>
        </authorList>
    </citation>
    <scope>NUCLEOTIDE SEQUENCE [LARGE SCALE GENOMIC DNA]</scope>
    <source>
        <strain evidence="17">cv. Stackhouse</strain>
    </source>
</reference>
<protein>
    <recommendedName>
        <fullName evidence="14">Phosphatidylethanolamine N-methyltransferase</fullName>
        <shortName evidence="14">PEAMT</shortName>
        <shortName evidence="14">PEMT</shortName>
        <ecNumber evidence="14">2.1.1.17</ecNumber>
        <ecNumber evidence="14">2.1.1.71</ecNumber>
    </recommendedName>
    <alternativeName>
        <fullName evidence="14">Phospholipid methyltransferase</fullName>
        <shortName evidence="14">PLMT</shortName>
    </alternativeName>
</protein>
<organism evidence="16 17">
    <name type="scientific">Chondrus crispus</name>
    <name type="common">Carrageen Irish moss</name>
    <name type="synonym">Polymorpha crispa</name>
    <dbReference type="NCBI Taxonomy" id="2769"/>
    <lineage>
        <taxon>Eukaryota</taxon>
        <taxon>Rhodophyta</taxon>
        <taxon>Florideophyceae</taxon>
        <taxon>Rhodymeniophycidae</taxon>
        <taxon>Gigartinales</taxon>
        <taxon>Gigartinaceae</taxon>
        <taxon>Chondrus</taxon>
    </lineage>
</organism>
<keyword evidence="11 14" id="KW-0472">Membrane</keyword>
<keyword evidence="17" id="KW-1185">Reference proteome</keyword>
<comment type="catalytic activity">
    <reaction evidence="14">
        <text>a 1,2-diacyl-sn-glycero-3-phospho-N-methylethanolamine + S-adenosyl-L-methionine = a 1,2-diacyl-sn-glycero-3-phospho-N,N-dimethylethanolamine + S-adenosyl-L-homocysteine + H(+)</text>
        <dbReference type="Rhea" id="RHEA:32735"/>
        <dbReference type="ChEBI" id="CHEBI:15378"/>
        <dbReference type="ChEBI" id="CHEBI:57856"/>
        <dbReference type="ChEBI" id="CHEBI:59789"/>
        <dbReference type="ChEBI" id="CHEBI:64572"/>
        <dbReference type="ChEBI" id="CHEBI:64573"/>
        <dbReference type="EC" id="2.1.1.71"/>
    </reaction>
</comment>
<keyword evidence="8 14" id="KW-0256">Endoplasmic reticulum</keyword>
<evidence type="ECO:0000256" key="14">
    <source>
        <dbReference type="HAMAP-Rule" id="MF_03216"/>
    </source>
</evidence>
<feature type="transmembrane region" description="Helical" evidence="15">
    <location>
        <begin position="187"/>
        <end position="209"/>
    </location>
</feature>
<dbReference type="Pfam" id="PF04191">
    <property type="entry name" value="PEMT"/>
    <property type="match status" value="1"/>
</dbReference>
<comment type="catalytic activity">
    <reaction evidence="14">
        <text>a 1,2-diacyl-sn-glycero-3-phospho-N,N-dimethylethanolamine + S-adenosyl-L-methionine = a 1,2-diacyl-sn-glycero-3-phosphocholine + S-adenosyl-L-homocysteine + H(+)</text>
        <dbReference type="Rhea" id="RHEA:32739"/>
        <dbReference type="ChEBI" id="CHEBI:15378"/>
        <dbReference type="ChEBI" id="CHEBI:57643"/>
        <dbReference type="ChEBI" id="CHEBI:57856"/>
        <dbReference type="ChEBI" id="CHEBI:59789"/>
        <dbReference type="ChEBI" id="CHEBI:64572"/>
    </reaction>
</comment>
<evidence type="ECO:0000256" key="2">
    <source>
        <dbReference type="ARBA" id="ARBA00005189"/>
    </source>
</evidence>
<comment type="pathway">
    <text evidence="1 14">Phospholipid metabolism; phosphatidylcholine biosynthesis.</text>
</comment>
<evidence type="ECO:0000313" key="16">
    <source>
        <dbReference type="EMBL" id="CDF34397.1"/>
    </source>
</evidence>
<evidence type="ECO:0000256" key="12">
    <source>
        <dbReference type="ARBA" id="ARBA00023209"/>
    </source>
</evidence>
<dbReference type="PROSITE" id="PS51599">
    <property type="entry name" value="SAM_PEMT_PEM2"/>
    <property type="match status" value="1"/>
</dbReference>
<feature type="topological domain" description="Cytoplasmic" evidence="14">
    <location>
        <begin position="167"/>
        <end position="193"/>
    </location>
</feature>
<dbReference type="EMBL" id="HG001690">
    <property type="protein sequence ID" value="CDF34397.1"/>
    <property type="molecule type" value="Genomic_DNA"/>
</dbReference>
<sequence>MGIFLGKKDSQISVDLDSRIHDAFRAERMLRHFGLRCTSSEARSRPRLRVVNRALRAGMESAMRALHAASGALHSAAASPTLTRALDAAAVPLSRALQATLPSAPALLDASDVALSRAIVATVVPPLVWNGLGRLELHTRAISKLTRRPLVGVYACGAVIAAVSVLRSALFAAAMRSQPRAEMLDAPLVHAAAGALGVFGAALFVGAYCRLGIVGTYLGDYFGLLREDRVAEFPFSVVDNPMYDGSSMVHLAEALLYASPAGVLLAAWLFFCYRVGCIFEEPFTARMYAERGVSAQEQRDKRE</sequence>
<comment type="catalytic activity">
    <reaction evidence="14">
        <text>a 1,2-diacyl-sn-glycero-3-phosphoethanolamine + S-adenosyl-L-methionine = a 1,2-diacyl-sn-glycero-3-phospho-N-methylethanolamine + S-adenosyl-L-homocysteine + H(+)</text>
        <dbReference type="Rhea" id="RHEA:11164"/>
        <dbReference type="ChEBI" id="CHEBI:15378"/>
        <dbReference type="ChEBI" id="CHEBI:57856"/>
        <dbReference type="ChEBI" id="CHEBI:59789"/>
        <dbReference type="ChEBI" id="CHEBI:64573"/>
        <dbReference type="ChEBI" id="CHEBI:64612"/>
        <dbReference type="EC" id="2.1.1.17"/>
    </reaction>
</comment>
<feature type="intramembrane region" description="Helical" evidence="14">
    <location>
        <begin position="113"/>
        <end position="133"/>
    </location>
</feature>
<dbReference type="PhylomeDB" id="R7Q789"/>
<feature type="transmembrane region" description="Helical" evidence="15">
    <location>
        <begin position="254"/>
        <end position="271"/>
    </location>
</feature>
<dbReference type="GO" id="GO:0004608">
    <property type="term" value="F:phosphatidylethanolamine N-methyltransferase activity"/>
    <property type="evidence" value="ECO:0007669"/>
    <property type="project" value="UniProtKB-UniRule"/>
</dbReference>
<dbReference type="AlphaFoldDB" id="R7Q789"/>
<evidence type="ECO:0000256" key="15">
    <source>
        <dbReference type="SAM" id="Phobius"/>
    </source>
</evidence>
<comment type="function">
    <text evidence="14">Catalyzes the three sequential steps of the methylation pathway for the biosynthesis of phosphatidylcholine, a critical and essential component for membrane structure. Uses S-adenosylmethionine (S-adenosyl-L-methionine, SAM or AdoMet) as the methyl group donor for the methylation of phosphatidylethanolamine (1,2-diacyl-sn-glycero-3-phosphoethanolamine, PE) to phosphatidylmonomethylethanolamine (1,2-diacyl-sn-glycero-3-phospho-N-methylethanolamine, PMME), PMME to phosphatidyldimethylethanolamine (1,2-diacyl-sn-glycero-3-phospho-N,N-dimethylethanolamine, PDME), and PDME to phosphatidylcholine (1,2-diacyl-sn-glycero-3-phosphocholine, PC), producing S-adenosyl-L-homocysteine in each step.</text>
</comment>
<keyword evidence="12 14" id="KW-0594">Phospholipid biosynthesis</keyword>
<evidence type="ECO:0000256" key="1">
    <source>
        <dbReference type="ARBA" id="ARBA00004969"/>
    </source>
</evidence>
<feature type="transmembrane region" description="Helical" evidence="15">
    <location>
        <begin position="150"/>
        <end position="175"/>
    </location>
</feature>
<keyword evidence="3 14" id="KW-0444">Lipid biosynthesis</keyword>
<evidence type="ECO:0000256" key="13">
    <source>
        <dbReference type="ARBA" id="ARBA00023264"/>
    </source>
</evidence>
<dbReference type="RefSeq" id="XP_005714216.1">
    <property type="nucleotide sequence ID" value="XM_005714159.1"/>
</dbReference>
<evidence type="ECO:0000256" key="3">
    <source>
        <dbReference type="ARBA" id="ARBA00022516"/>
    </source>
</evidence>
<keyword evidence="10 14" id="KW-0443">Lipid metabolism</keyword>
<dbReference type="PANTHER" id="PTHR15458">
    <property type="entry name" value="PHOSPHATIDYLETHANOLAMINE N-METHYLTRANSFERASE"/>
    <property type="match status" value="1"/>
</dbReference>
<gene>
    <name evidence="16" type="ORF">CHC_T00008258001</name>
</gene>
<keyword evidence="14" id="KW-0496">Mitochondrion</keyword>
<feature type="binding site" evidence="14">
    <location>
        <begin position="198"/>
        <end position="200"/>
    </location>
    <ligand>
        <name>S-adenosyl-L-methionine</name>
        <dbReference type="ChEBI" id="CHEBI:59789"/>
    </ligand>
</feature>
<dbReference type="PANTHER" id="PTHR15458:SF5">
    <property type="entry name" value="PHOSPHATIDYLETHANOLAMINE N-METHYLTRANSFERASE"/>
    <property type="match status" value="1"/>
</dbReference>
<comment type="pathway">
    <text evidence="2">Lipid metabolism.</text>
</comment>
<evidence type="ECO:0000256" key="9">
    <source>
        <dbReference type="ARBA" id="ARBA00022989"/>
    </source>
</evidence>
<dbReference type="GO" id="GO:0000773">
    <property type="term" value="F:phosphatidyl-N-methylethanolamine N-methyltransferase activity"/>
    <property type="evidence" value="ECO:0007669"/>
    <property type="project" value="UniProtKB-UniRule"/>
</dbReference>